<accession>A0A9P6TG65</accession>
<gene>
    <name evidence="1" type="ORF">CROQUDRAFT_678194</name>
</gene>
<organism evidence="1 2">
    <name type="scientific">Cronartium quercuum f. sp. fusiforme G11</name>
    <dbReference type="NCBI Taxonomy" id="708437"/>
    <lineage>
        <taxon>Eukaryota</taxon>
        <taxon>Fungi</taxon>
        <taxon>Dikarya</taxon>
        <taxon>Basidiomycota</taxon>
        <taxon>Pucciniomycotina</taxon>
        <taxon>Pucciniomycetes</taxon>
        <taxon>Pucciniales</taxon>
        <taxon>Coleosporiaceae</taxon>
        <taxon>Cronartium</taxon>
    </lineage>
</organism>
<comment type="caution">
    <text evidence="1">The sequence shown here is derived from an EMBL/GenBank/DDBJ whole genome shotgun (WGS) entry which is preliminary data.</text>
</comment>
<proteinExistence type="predicted"/>
<dbReference type="OrthoDB" id="10603279at2759"/>
<dbReference type="EMBL" id="MU167218">
    <property type="protein sequence ID" value="KAG0150654.1"/>
    <property type="molecule type" value="Genomic_DNA"/>
</dbReference>
<evidence type="ECO:0000313" key="2">
    <source>
        <dbReference type="Proteomes" id="UP000886653"/>
    </source>
</evidence>
<protein>
    <submittedName>
        <fullName evidence="1">Uncharacterized protein</fullName>
    </submittedName>
</protein>
<evidence type="ECO:0000313" key="1">
    <source>
        <dbReference type="EMBL" id="KAG0150654.1"/>
    </source>
</evidence>
<keyword evidence="2" id="KW-1185">Reference proteome</keyword>
<dbReference type="Proteomes" id="UP000886653">
    <property type="component" value="Unassembled WGS sequence"/>
</dbReference>
<sequence length="89" mass="10267">MWQLLYYQCAQEELLCLGWEVRHEMKWLVDTHNRLTSHLDSLQQDLIPPINPTNSIHHLLGHLTLKNLSSGAQIIAATNMIHTQAVQLM</sequence>
<dbReference type="AlphaFoldDB" id="A0A9P6TG65"/>
<reference evidence="1" key="1">
    <citation type="submission" date="2013-11" db="EMBL/GenBank/DDBJ databases">
        <title>Genome sequence of the fusiform rust pathogen reveals effectors for host alternation and coevolution with pine.</title>
        <authorList>
            <consortium name="DOE Joint Genome Institute"/>
            <person name="Smith K."/>
            <person name="Pendleton A."/>
            <person name="Kubisiak T."/>
            <person name="Anderson C."/>
            <person name="Salamov A."/>
            <person name="Aerts A."/>
            <person name="Riley R."/>
            <person name="Clum A."/>
            <person name="Lindquist E."/>
            <person name="Ence D."/>
            <person name="Campbell M."/>
            <person name="Kronenberg Z."/>
            <person name="Feau N."/>
            <person name="Dhillon B."/>
            <person name="Hamelin R."/>
            <person name="Burleigh J."/>
            <person name="Smith J."/>
            <person name="Yandell M."/>
            <person name="Nelson C."/>
            <person name="Grigoriev I."/>
            <person name="Davis J."/>
        </authorList>
    </citation>
    <scope>NUCLEOTIDE SEQUENCE</scope>
    <source>
        <strain evidence="1">G11</strain>
    </source>
</reference>
<name>A0A9P6TG65_9BASI</name>